<dbReference type="VEuPathDB" id="FungiDB:GMDG_06766"/>
<reference evidence="1" key="1">
    <citation type="submission" date="2016-03" db="EMBL/GenBank/DDBJ databases">
        <title>Updated assembly of Pseudogymnoascus destructans, the fungus causing white-nose syndrome of bats.</title>
        <authorList>
            <person name="Palmer J.M."/>
            <person name="Drees K.P."/>
            <person name="Foster J.T."/>
            <person name="Lindner D.L."/>
        </authorList>
    </citation>
    <scope>NUCLEOTIDE SEQUENCE [LARGE SCALE GENOMIC DNA]</scope>
    <source>
        <strain evidence="1">20631-21</strain>
    </source>
</reference>
<gene>
    <name evidence="1" type="ORF">VC83_01952</name>
</gene>
<protein>
    <submittedName>
        <fullName evidence="1">Uncharacterized protein</fullName>
    </submittedName>
</protein>
<organism evidence="1">
    <name type="scientific">Pseudogymnoascus destructans</name>
    <dbReference type="NCBI Taxonomy" id="655981"/>
    <lineage>
        <taxon>Eukaryota</taxon>
        <taxon>Fungi</taxon>
        <taxon>Dikarya</taxon>
        <taxon>Ascomycota</taxon>
        <taxon>Pezizomycotina</taxon>
        <taxon>Leotiomycetes</taxon>
        <taxon>Thelebolales</taxon>
        <taxon>Thelebolaceae</taxon>
        <taxon>Pseudogymnoascus</taxon>
    </lineage>
</organism>
<proteinExistence type="predicted"/>
<dbReference type="OrthoDB" id="7464126at2759"/>
<dbReference type="RefSeq" id="XP_024326787.1">
    <property type="nucleotide sequence ID" value="XM_024465624.1"/>
</dbReference>
<evidence type="ECO:0000313" key="1">
    <source>
        <dbReference type="EMBL" id="OAF61512.1"/>
    </source>
</evidence>
<accession>A0A177AJ58</accession>
<dbReference type="EMBL" id="KV441389">
    <property type="protein sequence ID" value="OAF61512.1"/>
    <property type="molecule type" value="Genomic_DNA"/>
</dbReference>
<dbReference type="GeneID" id="36285039"/>
<dbReference type="AlphaFoldDB" id="A0A177AJ58"/>
<dbReference type="Proteomes" id="UP000077154">
    <property type="component" value="Unassembled WGS sequence"/>
</dbReference>
<sequence length="516" mass="57688">MLLVAVSGLGTYTTSRSEVLQWLLQHDPTCRIDEVSMVEFLKPGNSISFDMLLSYQPQRLTCPLVFACARSVEALELLIRQGEDISDPDIIDAMTEAVLRTGRDEDWISKMLGHIQKQRLRITSASLKAAAANKNTSGAIKWVLDYDSTLEIPSELFEEVAWTPASAPKLELLEKRNRGVEMTERLFIASAKSKDVRTLRWALDRSDVVHITPRALEYAAGVYSYKTDNVTRMKLITTKNPSITITEETLRRTCQIASRDIKPLEWLLAEYPQLSLTEIPMAALLRGGQSSAVVKTIKEHLPKLNITQTLLTAAAKNEFTEKALELILTFDIGGLLSESILTTIAGSKHAASKFKVLLRLHSASVSVSDIVLRAASETPHGSGALQWLVWFSEPRKPNHTPVLPYDAMVWYLNRDPSPTITQKMLVAVAHQPWGGDVLALLLKRNPIFIISKELMEAVCYNWEFGETQCRLLLSHHKHTRVSEDIRSAVLKWASGTTSSIYKLIRSITTTLIFGNP</sequence>
<name>A0A177AJ58_9PEZI</name>